<evidence type="ECO:0000313" key="1">
    <source>
        <dbReference type="EMBL" id="RON13065.1"/>
    </source>
</evidence>
<gene>
    <name evidence="1" type="ORF">BK662_29190</name>
</gene>
<reference evidence="1 2" key="1">
    <citation type="submission" date="2016-10" db="EMBL/GenBank/DDBJ databases">
        <title>Comparative genome analysis of multiple Pseudomonas spp. focuses on biocontrol and plant growth promoting traits.</title>
        <authorList>
            <person name="Tao X.-Y."/>
            <person name="Taylor C.G."/>
        </authorList>
    </citation>
    <scope>NUCLEOTIDE SEQUENCE [LARGE SCALE GENOMIC DNA]</scope>
    <source>
        <strain evidence="1 2">36C6</strain>
    </source>
</reference>
<dbReference type="Proteomes" id="UP000284002">
    <property type="component" value="Unassembled WGS sequence"/>
</dbReference>
<dbReference type="EMBL" id="MOBM01000039">
    <property type="protein sequence ID" value="RON13065.1"/>
    <property type="molecule type" value="Genomic_DNA"/>
</dbReference>
<name>A0A423HIR2_9PSED</name>
<protein>
    <submittedName>
        <fullName evidence="1">Uncharacterized protein</fullName>
    </submittedName>
</protein>
<organism evidence="1 2">
    <name type="scientific">Pseudomonas frederiksbergensis</name>
    <dbReference type="NCBI Taxonomy" id="104087"/>
    <lineage>
        <taxon>Bacteria</taxon>
        <taxon>Pseudomonadati</taxon>
        <taxon>Pseudomonadota</taxon>
        <taxon>Gammaproteobacteria</taxon>
        <taxon>Pseudomonadales</taxon>
        <taxon>Pseudomonadaceae</taxon>
        <taxon>Pseudomonas</taxon>
    </lineage>
</organism>
<dbReference type="AlphaFoldDB" id="A0A423HIR2"/>
<comment type="caution">
    <text evidence="1">The sequence shown here is derived from an EMBL/GenBank/DDBJ whole genome shotgun (WGS) entry which is preliminary data.</text>
</comment>
<proteinExistence type="predicted"/>
<accession>A0A423HIR2</accession>
<dbReference type="RefSeq" id="WP_123360713.1">
    <property type="nucleotide sequence ID" value="NZ_MOBM01000039.1"/>
</dbReference>
<evidence type="ECO:0000313" key="2">
    <source>
        <dbReference type="Proteomes" id="UP000284002"/>
    </source>
</evidence>
<sequence>MVSESNSLTLQQRVIRDDTANLHLHCREITLRLSPDCRQLVLSRYTEHYGPALVRWIERSHTVSVTELFRWLVANGEMGVMRAGSQSQP</sequence>